<dbReference type="PANTHER" id="PTHR11733">
    <property type="entry name" value="ZINC METALLOPROTEASE FAMILY M13 NEPRILYSIN-RELATED"/>
    <property type="match status" value="1"/>
</dbReference>
<evidence type="ECO:0000313" key="1">
    <source>
        <dbReference type="EMBL" id="EEC19249.1"/>
    </source>
</evidence>
<dbReference type="EnsemblMetazoa" id="ISCW014823-RA">
    <property type="protein sequence ID" value="ISCW014823-PA"/>
    <property type="gene ID" value="ISCW014823"/>
</dbReference>
<dbReference type="Proteomes" id="UP000001555">
    <property type="component" value="Unassembled WGS sequence"/>
</dbReference>
<dbReference type="AlphaFoldDB" id="B7QK77"/>
<dbReference type="HOGENOM" id="CLU_740301_0_0_1"/>
<dbReference type="GO" id="GO:0005886">
    <property type="term" value="C:plasma membrane"/>
    <property type="evidence" value="ECO:0000318"/>
    <property type="project" value="GO_Central"/>
</dbReference>
<dbReference type="PROSITE" id="PS51885">
    <property type="entry name" value="NEPRILYSIN"/>
    <property type="match status" value="1"/>
</dbReference>
<dbReference type="InterPro" id="IPR000718">
    <property type="entry name" value="Peptidase_M13"/>
</dbReference>
<sequence>MAPVGSPGHLNSLSRLLASHSRAALLNYVGFSLVVFLSPALPHSSSASRLLPLSHSQHVLHVPEQLQACVHLLARTYEDEMRTLVAGARNVLSKLLTRSWLDAAESQAASQNLDTLRTVFLRESEKNSGSLQTYYEKAISWRKRATSNMTLLQEYVAQQIETRRLYWSASQGPETNLEARWPELSPEPRAEYLPSRNTLLLAPSLVSFLTGLAVRFDPLVIPILGSQVLRGLLNVLLKSQLFSASSRRERPTDRLLSKRQNLTRCLAEQYGAIVPERVNETLVPEDVLIDTALVEPLLLLYKRYLGSNPKLKDQLNIPELPGKNAMELFFINFAVSRCERALRTTSDMKPAWPSVSPAVRVNLAMMNSESVVVG</sequence>
<protein>
    <submittedName>
        <fullName evidence="1 2">Uncharacterized protein</fullName>
    </submittedName>
</protein>
<dbReference type="VEuPathDB" id="VectorBase:ISCI014823"/>
<dbReference type="EMBL" id="ABJB010996226">
    <property type="status" value="NOT_ANNOTATED_CDS"/>
    <property type="molecule type" value="Genomic_DNA"/>
</dbReference>
<dbReference type="Gene3D" id="3.40.390.10">
    <property type="entry name" value="Collagenase (Catalytic Domain)"/>
    <property type="match status" value="1"/>
</dbReference>
<organism>
    <name type="scientific">Ixodes scapularis</name>
    <name type="common">Black-legged tick</name>
    <name type="synonym">Deer tick</name>
    <dbReference type="NCBI Taxonomy" id="6945"/>
    <lineage>
        <taxon>Eukaryota</taxon>
        <taxon>Metazoa</taxon>
        <taxon>Ecdysozoa</taxon>
        <taxon>Arthropoda</taxon>
        <taxon>Chelicerata</taxon>
        <taxon>Arachnida</taxon>
        <taxon>Acari</taxon>
        <taxon>Parasitiformes</taxon>
        <taxon>Ixodida</taxon>
        <taxon>Ixodoidea</taxon>
        <taxon>Ixodidae</taxon>
        <taxon>Ixodinae</taxon>
        <taxon>Ixodes</taxon>
    </lineage>
</organism>
<gene>
    <name evidence="1" type="ORF">IscW_ISCW014823</name>
</gene>
<dbReference type="InterPro" id="IPR024079">
    <property type="entry name" value="MetalloPept_cat_dom_sf"/>
</dbReference>
<dbReference type="EMBL" id="DS957328">
    <property type="protein sequence ID" value="EEC19249.1"/>
    <property type="molecule type" value="Genomic_DNA"/>
</dbReference>
<proteinExistence type="predicted"/>
<dbReference type="GO" id="GO:0004222">
    <property type="term" value="F:metalloendopeptidase activity"/>
    <property type="evidence" value="ECO:0000318"/>
    <property type="project" value="GO_Central"/>
</dbReference>
<evidence type="ECO:0000313" key="3">
    <source>
        <dbReference type="Proteomes" id="UP000001555"/>
    </source>
</evidence>
<evidence type="ECO:0000313" key="2">
    <source>
        <dbReference type="EnsemblMetazoa" id="ISCW014823-PA"/>
    </source>
</evidence>
<dbReference type="PANTHER" id="PTHR11733:SF241">
    <property type="entry name" value="GH26575P-RELATED"/>
    <property type="match status" value="1"/>
</dbReference>
<dbReference type="InParanoid" id="B7QK77"/>
<name>B7QK77_IXOSC</name>
<dbReference type="EMBL" id="ABJB010647855">
    <property type="status" value="NOT_ANNOTATED_CDS"/>
    <property type="molecule type" value="Genomic_DNA"/>
</dbReference>
<dbReference type="VEuPathDB" id="VectorBase:ISCW014823"/>
<reference evidence="1 3" key="1">
    <citation type="submission" date="2008-03" db="EMBL/GenBank/DDBJ databases">
        <title>Annotation of Ixodes scapularis.</title>
        <authorList>
            <consortium name="Ixodes scapularis Genome Project Consortium"/>
            <person name="Caler E."/>
            <person name="Hannick L.I."/>
            <person name="Bidwell S."/>
            <person name="Joardar V."/>
            <person name="Thiagarajan M."/>
            <person name="Amedeo P."/>
            <person name="Galinsky K.J."/>
            <person name="Schobel S."/>
            <person name="Inman J."/>
            <person name="Hostetler J."/>
            <person name="Miller J."/>
            <person name="Hammond M."/>
            <person name="Megy K."/>
            <person name="Lawson D."/>
            <person name="Kodira C."/>
            <person name="Sutton G."/>
            <person name="Meyer J."/>
            <person name="Hill C.A."/>
            <person name="Birren B."/>
            <person name="Nene V."/>
            <person name="Collins F."/>
            <person name="Alarcon-Chaidez F."/>
            <person name="Wikel S."/>
            <person name="Strausberg R."/>
        </authorList>
    </citation>
    <scope>NUCLEOTIDE SEQUENCE [LARGE SCALE GENOMIC DNA]</scope>
    <source>
        <strain evidence="3">Wikel</strain>
        <strain evidence="1">Wikel colony</strain>
    </source>
</reference>
<accession>B7QK77</accession>
<dbReference type="EMBL" id="ABJB010238494">
    <property type="status" value="NOT_ANNOTATED_CDS"/>
    <property type="molecule type" value="Genomic_DNA"/>
</dbReference>
<dbReference type="PaxDb" id="6945-B7QK77"/>
<keyword evidence="3" id="KW-1185">Reference proteome</keyword>
<reference evidence="2" key="2">
    <citation type="submission" date="2020-05" db="UniProtKB">
        <authorList>
            <consortium name="EnsemblMetazoa"/>
        </authorList>
    </citation>
    <scope>IDENTIFICATION</scope>
    <source>
        <strain evidence="2">wikel</strain>
    </source>
</reference>
<dbReference type="GO" id="GO:0016485">
    <property type="term" value="P:protein processing"/>
    <property type="evidence" value="ECO:0000318"/>
    <property type="project" value="GO_Central"/>
</dbReference>